<dbReference type="InParanoid" id="A0A3P7DT94"/>
<proteinExistence type="predicted"/>
<dbReference type="Proteomes" id="UP000270924">
    <property type="component" value="Unassembled WGS sequence"/>
</dbReference>
<dbReference type="OrthoDB" id="550309at2759"/>
<name>A0A3P7DT94_WUCBA</name>
<keyword evidence="2" id="KW-1185">Reference proteome</keyword>
<organism evidence="1 2">
    <name type="scientific">Wuchereria bancrofti</name>
    <dbReference type="NCBI Taxonomy" id="6293"/>
    <lineage>
        <taxon>Eukaryota</taxon>
        <taxon>Metazoa</taxon>
        <taxon>Ecdysozoa</taxon>
        <taxon>Nematoda</taxon>
        <taxon>Chromadorea</taxon>
        <taxon>Rhabditida</taxon>
        <taxon>Spirurina</taxon>
        <taxon>Spiruromorpha</taxon>
        <taxon>Filarioidea</taxon>
        <taxon>Onchocercidae</taxon>
        <taxon>Wuchereria</taxon>
    </lineage>
</organism>
<evidence type="ECO:0000313" key="2">
    <source>
        <dbReference type="Proteomes" id="UP000270924"/>
    </source>
</evidence>
<sequence>MIVITLIIITNEKVVAVDSEKASTSAMGNAEPVLQVWKDCAIVNISALNPPVISRSHTS</sequence>
<protein>
    <submittedName>
        <fullName evidence="1">Uncharacterized protein</fullName>
    </submittedName>
</protein>
<gene>
    <name evidence="1" type="ORF">WBA_LOCUS6129</name>
</gene>
<dbReference type="AlphaFoldDB" id="A0A3P7DT94"/>
<evidence type="ECO:0000313" key="1">
    <source>
        <dbReference type="EMBL" id="VDM12743.1"/>
    </source>
</evidence>
<dbReference type="EMBL" id="UYWW01003431">
    <property type="protein sequence ID" value="VDM12743.1"/>
    <property type="molecule type" value="Genomic_DNA"/>
</dbReference>
<accession>A0A3P7DT94</accession>
<reference evidence="1 2" key="1">
    <citation type="submission" date="2018-11" db="EMBL/GenBank/DDBJ databases">
        <authorList>
            <consortium name="Pathogen Informatics"/>
        </authorList>
    </citation>
    <scope>NUCLEOTIDE SEQUENCE [LARGE SCALE GENOMIC DNA]</scope>
</reference>